<dbReference type="AlphaFoldDB" id="A0A420J3E0"/>
<evidence type="ECO:0000313" key="1">
    <source>
        <dbReference type="EMBL" id="RKF81326.1"/>
    </source>
</evidence>
<comment type="caution">
    <text evidence="1">The sequence shown here is derived from an EMBL/GenBank/DDBJ whole genome shotgun (WGS) entry which is preliminary data.</text>
</comment>
<evidence type="ECO:0000313" key="2">
    <source>
        <dbReference type="Proteomes" id="UP000283383"/>
    </source>
</evidence>
<dbReference type="EMBL" id="MCBQ01003687">
    <property type="protein sequence ID" value="RKF81326.1"/>
    <property type="molecule type" value="Genomic_DNA"/>
</dbReference>
<proteinExistence type="predicted"/>
<sequence>MNGPRTFFLAFWSSDSLPGTAALRQGILGPPISSCHKDPIDCSHTMSRVSEARYM</sequence>
<dbReference type="Proteomes" id="UP000283383">
    <property type="component" value="Unassembled WGS sequence"/>
</dbReference>
<keyword evidence="2" id="KW-1185">Reference proteome</keyword>
<accession>A0A420J3E0</accession>
<reference evidence="1 2" key="1">
    <citation type="journal article" date="2018" name="BMC Genomics">
        <title>Comparative genome analyses reveal sequence features reflecting distinct modes of host-adaptation between dicot and monocot powdery mildew.</title>
        <authorList>
            <person name="Wu Y."/>
            <person name="Ma X."/>
            <person name="Pan Z."/>
            <person name="Kale S.D."/>
            <person name="Song Y."/>
            <person name="King H."/>
            <person name="Zhang Q."/>
            <person name="Presley C."/>
            <person name="Deng X."/>
            <person name="Wei C.I."/>
            <person name="Xiao S."/>
        </authorList>
    </citation>
    <scope>NUCLEOTIDE SEQUENCE [LARGE SCALE GENOMIC DNA]</scope>
    <source>
        <strain evidence="1">UMSG3</strain>
    </source>
</reference>
<organism evidence="1 2">
    <name type="scientific">Golovinomyces cichoracearum</name>
    <dbReference type="NCBI Taxonomy" id="62708"/>
    <lineage>
        <taxon>Eukaryota</taxon>
        <taxon>Fungi</taxon>
        <taxon>Dikarya</taxon>
        <taxon>Ascomycota</taxon>
        <taxon>Pezizomycotina</taxon>
        <taxon>Leotiomycetes</taxon>
        <taxon>Erysiphales</taxon>
        <taxon>Erysiphaceae</taxon>
        <taxon>Golovinomyces</taxon>
    </lineage>
</organism>
<gene>
    <name evidence="1" type="ORF">GcM3_036037</name>
</gene>
<protein>
    <submittedName>
        <fullName evidence="1">Uncharacterized protein</fullName>
    </submittedName>
</protein>
<name>A0A420J3E0_9PEZI</name>